<dbReference type="InterPro" id="IPR040591">
    <property type="entry name" value="RqcP2_RBD"/>
</dbReference>
<keyword evidence="4" id="KW-1185">Reference proteome</keyword>
<organism evidence="3 4">
    <name type="scientific">Nicoliella lavandulae</name>
    <dbReference type="NCBI Taxonomy" id="3082954"/>
    <lineage>
        <taxon>Bacteria</taxon>
        <taxon>Bacillati</taxon>
        <taxon>Bacillota</taxon>
        <taxon>Bacilli</taxon>
        <taxon>Lactobacillales</taxon>
        <taxon>Lactobacillaceae</taxon>
        <taxon>Nicoliella</taxon>
    </lineage>
</organism>
<name>A0ABU8SLK5_9LACO</name>
<evidence type="ECO:0000313" key="4">
    <source>
        <dbReference type="Proteomes" id="UP001370590"/>
    </source>
</evidence>
<dbReference type="Pfam" id="PF01479">
    <property type="entry name" value="S4"/>
    <property type="match status" value="1"/>
</dbReference>
<evidence type="ECO:0000256" key="1">
    <source>
        <dbReference type="PROSITE-ProRule" id="PRU00182"/>
    </source>
</evidence>
<dbReference type="Gene3D" id="3.30.70.330">
    <property type="match status" value="1"/>
</dbReference>
<comment type="caution">
    <text evidence="3">The sequence shown here is derived from an EMBL/GenBank/DDBJ whole genome shotgun (WGS) entry which is preliminary data.</text>
</comment>
<dbReference type="PROSITE" id="PS50889">
    <property type="entry name" value="S4"/>
    <property type="match status" value="1"/>
</dbReference>
<dbReference type="PANTHER" id="PTHR13633">
    <property type="entry name" value="MITOCHONDRIAL TRANSCRIPTION RESCUE FACTOR 1"/>
    <property type="match status" value="1"/>
</dbReference>
<dbReference type="RefSeq" id="WP_339960591.1">
    <property type="nucleotide sequence ID" value="NZ_JAWMWH010000001.1"/>
</dbReference>
<evidence type="ECO:0000259" key="2">
    <source>
        <dbReference type="SMART" id="SM00363"/>
    </source>
</evidence>
<dbReference type="Gene3D" id="3.10.290.10">
    <property type="entry name" value="RNA-binding S4 domain"/>
    <property type="match status" value="1"/>
</dbReference>
<dbReference type="SUPFAM" id="SSF55174">
    <property type="entry name" value="Alpha-L RNA-binding motif"/>
    <property type="match status" value="1"/>
</dbReference>
<dbReference type="SMART" id="SM00363">
    <property type="entry name" value="S4"/>
    <property type="match status" value="1"/>
</dbReference>
<accession>A0ABU8SLK5</accession>
<dbReference type="InterPro" id="IPR036986">
    <property type="entry name" value="S4_RNA-bd_sf"/>
</dbReference>
<reference evidence="3 4" key="1">
    <citation type="submission" date="2023-10" db="EMBL/GenBank/DDBJ databases">
        <title>Nicoliella lavandulae sp. nov. isolated from Lavandula angustifolia flowers.</title>
        <authorList>
            <person name="Alcantara C."/>
            <person name="Zuniga M."/>
            <person name="Landete J.M."/>
            <person name="Monedero V."/>
        </authorList>
    </citation>
    <scope>NUCLEOTIDE SEQUENCE [LARGE SCALE GENOMIC DNA]</scope>
    <source>
        <strain evidence="3 4">Es01</strain>
    </source>
</reference>
<gene>
    <name evidence="3" type="ORF">R4146_06405</name>
</gene>
<dbReference type="InterPro" id="IPR012677">
    <property type="entry name" value="Nucleotide-bd_a/b_plait_sf"/>
</dbReference>
<dbReference type="InterPro" id="IPR048443">
    <property type="entry name" value="RqcP2_N"/>
</dbReference>
<evidence type="ECO:0000313" key="3">
    <source>
        <dbReference type="EMBL" id="MEJ6400792.1"/>
    </source>
</evidence>
<dbReference type="InterPro" id="IPR002942">
    <property type="entry name" value="S4_RNA-bd"/>
</dbReference>
<sequence>MNENIEQHFRKNEIPFLESMDDVVNQSINEYRPILTSFLNPRQIYLLQIIANSYNEVHVASFGGLHNSEMKRALIYPDYFEPKIEDYNLCLFDIRYPIKFAKLHHNQVLGTLIGSGIERNVIGDILFDGQHWQFVTEQEMATYLKGQIDRIGKVKVQLQEIPLNKIIEPLNEWKTVNTTLSSLRVDNVISRGFNVSRNTSKELVAKGKVHLNWGEFSQPNYELELNDVLSVRGYGRLKVMEIFGISRHNKLRVSLSVLKK</sequence>
<proteinExistence type="predicted"/>
<dbReference type="Proteomes" id="UP001370590">
    <property type="component" value="Unassembled WGS sequence"/>
</dbReference>
<keyword evidence="1" id="KW-0694">RNA-binding</keyword>
<dbReference type="EMBL" id="JAWMWH010000001">
    <property type="protein sequence ID" value="MEJ6400792.1"/>
    <property type="molecule type" value="Genomic_DNA"/>
</dbReference>
<feature type="domain" description="RNA-binding S4" evidence="2">
    <location>
        <begin position="183"/>
        <end position="245"/>
    </location>
</feature>
<dbReference type="Pfam" id="PF17774">
    <property type="entry name" value="YlmH_RBD"/>
    <property type="match status" value="1"/>
</dbReference>
<dbReference type="CDD" id="cd00165">
    <property type="entry name" value="S4"/>
    <property type="match status" value="1"/>
</dbReference>
<dbReference type="Pfam" id="PF21278">
    <property type="entry name" value="YlmH_1st"/>
    <property type="match status" value="1"/>
</dbReference>
<dbReference type="PANTHER" id="PTHR13633:SF3">
    <property type="entry name" value="MITOCHONDRIAL TRANSCRIPTION RESCUE FACTOR 1"/>
    <property type="match status" value="1"/>
</dbReference>
<dbReference type="Gene3D" id="3.30.1370.160">
    <property type="match status" value="1"/>
</dbReference>
<protein>
    <submittedName>
        <fullName evidence="3">YlmH/Sll1252 family protein</fullName>
    </submittedName>
</protein>